<sequence>MPQAGELRARVKFRTRKDEPVSDYGVEPEYDNLFTTWAKINQVSATTYLEGAQSGELVTHRIIIRYRTSGVSSNAEITHNGTVYRIRRITDMNSARRFWMLECEELGEDTHGEITHWQ</sequence>
<gene>
    <name evidence="1" type="ORF">HMPREF0758_0035</name>
</gene>
<reference evidence="1 2" key="1">
    <citation type="submission" date="2010-01" db="EMBL/GenBank/DDBJ databases">
        <authorList>
            <person name="Muzny D."/>
            <person name="Qin X."/>
            <person name="Deng J."/>
            <person name="Jiang H."/>
            <person name="Liu Y."/>
            <person name="Qu J."/>
            <person name="Song X.-Z."/>
            <person name="Zhang L."/>
            <person name="Thornton R."/>
            <person name="Coyle M."/>
            <person name="Francisco L."/>
            <person name="Jackson L."/>
            <person name="Javaid M."/>
            <person name="Korchina V."/>
            <person name="Kovar C."/>
            <person name="Mata R."/>
            <person name="Mathew T."/>
            <person name="Ngo R."/>
            <person name="Nguyen L."/>
            <person name="Nguyen N."/>
            <person name="Okwuonu G."/>
            <person name="Ongeri F."/>
            <person name="Pham C."/>
            <person name="Simmons D."/>
            <person name="Wilczek-Boney K."/>
            <person name="Hale W."/>
            <person name="Jakkamsetti A."/>
            <person name="Pham P."/>
            <person name="Ruth R."/>
            <person name="San Lucas F."/>
            <person name="Warren J."/>
            <person name="Zhang J."/>
            <person name="Zhao Z."/>
            <person name="Zhou C."/>
            <person name="Zhu D."/>
            <person name="Lee S."/>
            <person name="Bess C."/>
            <person name="Blankenburg K."/>
            <person name="Forbes L."/>
            <person name="Fu Q."/>
            <person name="Gubbala S."/>
            <person name="Hirani K."/>
            <person name="Jayaseelan J.C."/>
            <person name="Lara F."/>
            <person name="Munidasa M."/>
            <person name="Palculict T."/>
            <person name="Patil S."/>
            <person name="Pu L.-L."/>
            <person name="Saada N."/>
            <person name="Tang L."/>
            <person name="Weissenberger G."/>
            <person name="Zhu Y."/>
            <person name="Hemphill L."/>
            <person name="Shang Y."/>
            <person name="Youmans B."/>
            <person name="Ayvaz T."/>
            <person name="Ross M."/>
            <person name="Santibanez J."/>
            <person name="Aqrawi P."/>
            <person name="Gross S."/>
            <person name="Joshi V."/>
            <person name="Fowler G."/>
            <person name="Nazareth L."/>
            <person name="Reid J."/>
            <person name="Worley K."/>
            <person name="Petrosino J."/>
            <person name="Highlander S."/>
            <person name="Gibbs R."/>
        </authorList>
    </citation>
    <scope>NUCLEOTIDE SEQUENCE [LARGE SCALE GENOMIC DNA]</scope>
    <source>
        <strain evidence="1 2">DSM 4582</strain>
    </source>
</reference>
<dbReference type="InterPro" id="IPR038666">
    <property type="entry name" value="SSP1_head-tail_sf"/>
</dbReference>
<dbReference type="Proteomes" id="UP000005723">
    <property type="component" value="Unassembled WGS sequence"/>
</dbReference>
<dbReference type="AlphaFoldDB" id="D4DVT5"/>
<dbReference type="Gene3D" id="2.40.10.270">
    <property type="entry name" value="Bacteriophage SPP1 head-tail adaptor protein"/>
    <property type="match status" value="1"/>
</dbReference>
<name>D4DVT5_SEROD</name>
<dbReference type="Pfam" id="PF05521">
    <property type="entry name" value="Phage_HCP"/>
    <property type="match status" value="1"/>
</dbReference>
<proteinExistence type="predicted"/>
<dbReference type="NCBIfam" id="TIGR01563">
    <property type="entry name" value="gp16_SPP1"/>
    <property type="match status" value="1"/>
</dbReference>
<protein>
    <submittedName>
        <fullName evidence="1">Putative phage head-tail adaptor</fullName>
    </submittedName>
</protein>
<evidence type="ECO:0000313" key="1">
    <source>
        <dbReference type="EMBL" id="EFE98321.1"/>
    </source>
</evidence>
<dbReference type="EMBL" id="ADBY01000009">
    <property type="protein sequence ID" value="EFE98321.1"/>
    <property type="molecule type" value="Genomic_DNA"/>
</dbReference>
<comment type="caution">
    <text evidence="1">The sequence shown here is derived from an EMBL/GenBank/DDBJ whole genome shotgun (WGS) entry which is preliminary data.</text>
</comment>
<dbReference type="InterPro" id="IPR008767">
    <property type="entry name" value="Phage_SPP1_head-tail_adaptor"/>
</dbReference>
<evidence type="ECO:0000313" key="2">
    <source>
        <dbReference type="Proteomes" id="UP000005723"/>
    </source>
</evidence>
<keyword evidence="2" id="KW-1185">Reference proteome</keyword>
<accession>D4DVT5</accession>
<organism evidence="1 2">
    <name type="scientific">Serratia odorifera DSM 4582</name>
    <dbReference type="NCBI Taxonomy" id="667129"/>
    <lineage>
        <taxon>Bacteria</taxon>
        <taxon>Pseudomonadati</taxon>
        <taxon>Pseudomonadota</taxon>
        <taxon>Gammaproteobacteria</taxon>
        <taxon>Enterobacterales</taxon>
        <taxon>Yersiniaceae</taxon>
        <taxon>Serratia</taxon>
    </lineage>
</organism>
<dbReference type="HOGENOM" id="CLU_155143_0_0_6"/>
<dbReference type="STRING" id="667129.HMPREF0758_0035"/>